<evidence type="ECO:0000313" key="2">
    <source>
        <dbReference type="WBParaSite" id="SPAL_0000357333.1"/>
    </source>
</evidence>
<name>A0A0N5BC23_STREA</name>
<keyword evidence="1" id="KW-1185">Reference proteome</keyword>
<proteinExistence type="predicted"/>
<dbReference type="Proteomes" id="UP000046392">
    <property type="component" value="Unplaced"/>
</dbReference>
<accession>A0A0N5BC23</accession>
<protein>
    <submittedName>
        <fullName evidence="2">DUF58 domain-containing protein</fullName>
    </submittedName>
</protein>
<organism evidence="1 2">
    <name type="scientific">Strongyloides papillosus</name>
    <name type="common">Intestinal threadworm</name>
    <dbReference type="NCBI Taxonomy" id="174720"/>
    <lineage>
        <taxon>Eukaryota</taxon>
        <taxon>Metazoa</taxon>
        <taxon>Ecdysozoa</taxon>
        <taxon>Nematoda</taxon>
        <taxon>Chromadorea</taxon>
        <taxon>Rhabditida</taxon>
        <taxon>Tylenchina</taxon>
        <taxon>Panagrolaimomorpha</taxon>
        <taxon>Strongyloidoidea</taxon>
        <taxon>Strongyloididae</taxon>
        <taxon>Strongyloides</taxon>
    </lineage>
</organism>
<dbReference type="WBParaSite" id="SPAL_0000357333.1">
    <property type="protein sequence ID" value="SPAL_0000357333.1"/>
    <property type="gene ID" value="SPAL_0000357333"/>
</dbReference>
<dbReference type="AlphaFoldDB" id="A0A0N5BC23"/>
<reference evidence="2" key="1">
    <citation type="submission" date="2017-02" db="UniProtKB">
        <authorList>
            <consortium name="WormBaseParasite"/>
        </authorList>
    </citation>
    <scope>IDENTIFICATION</scope>
</reference>
<evidence type="ECO:0000313" key="1">
    <source>
        <dbReference type="Proteomes" id="UP000046392"/>
    </source>
</evidence>
<sequence length="113" mass="13280">MNCETLDSEIIENVSESTDIIIEVSLSTENKLDIPNSPNVQKLLKEVSREWNIDLHFATTESDKYSDQYSFRKITRLYTFITKLTKELFMNQKEIALIVPAEQFKQKFNNEKK</sequence>